<evidence type="ECO:0000313" key="3">
    <source>
        <dbReference type="Proteomes" id="UP000179642"/>
    </source>
</evidence>
<organism evidence="2 3">
    <name type="scientific">Streptomyces monashensis</name>
    <dbReference type="NCBI Taxonomy" id="1678012"/>
    <lineage>
        <taxon>Bacteria</taxon>
        <taxon>Bacillati</taxon>
        <taxon>Actinomycetota</taxon>
        <taxon>Actinomycetes</taxon>
        <taxon>Kitasatosporales</taxon>
        <taxon>Streptomycetaceae</taxon>
        <taxon>Streptomyces</taxon>
    </lineage>
</organism>
<accession>A0A1S2PSH7</accession>
<dbReference type="AlphaFoldDB" id="A0A1S2PSH7"/>
<evidence type="ECO:0000313" key="2">
    <source>
        <dbReference type="EMBL" id="OIJ96345.1"/>
    </source>
</evidence>
<evidence type="ECO:0008006" key="4">
    <source>
        <dbReference type="Google" id="ProtNLM"/>
    </source>
</evidence>
<comment type="caution">
    <text evidence="2">The sequence shown here is derived from an EMBL/GenBank/DDBJ whole genome shotgun (WGS) entry which is preliminary data.</text>
</comment>
<sequence>MPAGSACGSDGSPTWQTVTTPPPAGMTVSIGVPRPTVGGVSYQGVVHAGDVDGSQEADGSVSGVPVPYQSVYVPLALTDGHTYGWHASTYDGTAYSNPTASCYFRVDGSAPLAPVVTNPDFPPAGSPGTPKKGAGQPTTFSFTSRDPLPRGCAEAEAPDCWASGLDHFEYAFDQQPGIGAAQAPADAQGKGTLTASLTWGSHTLHVVGVDVAGNQTTQPTAYTFYVPWQLPAPTTINLAAPAQSGRASQLTVSGRLSADTYPSGEAVKVVKSDLAHPAGVALPDAPLSADGTFHITDVPQVGGANTYSVTYPGDSTHQATSASATVQVSRSTTAMSISSNASSYAYSATAKITAHLGTTYNGHTLSIYAEPYHGKKALVRTGTVDSHGNLTASYKVSGSTVFTASFAGDYRYAAATAIRTVFAYAKVSESLSGHDGSTHYGSILYRVYHHTAHAKLNVTVTPNKAGQCVQFQTQRYHGGAWHTQSTSSCHTLSMTSTTSATLGLTKAVNSRFRLRAEYVHSNKDTGSLNTWGAWQYFTVRQ</sequence>
<evidence type="ECO:0000256" key="1">
    <source>
        <dbReference type="SAM" id="MobiDB-lite"/>
    </source>
</evidence>
<feature type="region of interest" description="Disordered" evidence="1">
    <location>
        <begin position="1"/>
        <end position="26"/>
    </location>
</feature>
<proteinExistence type="predicted"/>
<name>A0A1S2PSH7_9ACTN</name>
<dbReference type="Proteomes" id="UP000179642">
    <property type="component" value="Unassembled WGS sequence"/>
</dbReference>
<dbReference type="EMBL" id="MLYO01000062">
    <property type="protein sequence ID" value="OIJ96345.1"/>
    <property type="molecule type" value="Genomic_DNA"/>
</dbReference>
<protein>
    <recommendedName>
        <fullName evidence="4">Ig-like domain repeat protein</fullName>
    </recommendedName>
</protein>
<keyword evidence="3" id="KW-1185">Reference proteome</keyword>
<gene>
    <name evidence="2" type="ORF">BIV23_32890</name>
</gene>
<reference evidence="2 3" key="1">
    <citation type="submission" date="2016-10" db="EMBL/GenBank/DDBJ databases">
        <title>Genome sequence of Streptomyces sp. MUSC 1.</title>
        <authorList>
            <person name="Lee L.-H."/>
            <person name="Ser H.-L."/>
            <person name="Law J.W.-F."/>
        </authorList>
    </citation>
    <scope>NUCLEOTIDE SEQUENCE [LARGE SCALE GENOMIC DNA]</scope>
    <source>
        <strain evidence="2 3">MUSC 1</strain>
    </source>
</reference>